<protein>
    <submittedName>
        <fullName evidence="6">Uncharacterized protein</fullName>
    </submittedName>
</protein>
<proteinExistence type="predicted"/>
<dbReference type="EMBL" id="JAAAID010001286">
    <property type="protein sequence ID" value="KAG0010683.1"/>
    <property type="molecule type" value="Genomic_DNA"/>
</dbReference>
<dbReference type="AlphaFoldDB" id="A0A9P6MRW7"/>
<dbReference type="Pfam" id="PF09820">
    <property type="entry name" value="AAA-ATPase_like"/>
    <property type="match status" value="1"/>
</dbReference>
<dbReference type="Pfam" id="PF20147">
    <property type="entry name" value="Crinkler"/>
    <property type="match status" value="1"/>
</dbReference>
<keyword evidence="3" id="KW-0964">Secreted</keyword>
<feature type="non-terminal residue" evidence="6">
    <location>
        <position position="310"/>
    </location>
</feature>
<reference evidence="6" key="1">
    <citation type="journal article" date="2020" name="Fungal Divers.">
        <title>Resolving the Mortierellaceae phylogeny through synthesis of multi-gene phylogenetics and phylogenomics.</title>
        <authorList>
            <person name="Vandepol N."/>
            <person name="Liber J."/>
            <person name="Desiro A."/>
            <person name="Na H."/>
            <person name="Kennedy M."/>
            <person name="Barry K."/>
            <person name="Grigoriev I.V."/>
            <person name="Miller A.N."/>
            <person name="O'Donnell K."/>
            <person name="Stajich J.E."/>
            <person name="Bonito G."/>
        </authorList>
    </citation>
    <scope>NUCLEOTIDE SEQUENCE</scope>
    <source>
        <strain evidence="6">NRRL 2769</strain>
    </source>
</reference>
<evidence type="ECO:0000256" key="3">
    <source>
        <dbReference type="ARBA" id="ARBA00022525"/>
    </source>
</evidence>
<feature type="domain" description="Crinkler effector protein N-terminal" evidence="5">
    <location>
        <begin position="2"/>
        <end position="77"/>
    </location>
</feature>
<keyword evidence="7" id="KW-1185">Reference proteome</keyword>
<comment type="caution">
    <text evidence="6">The sequence shown here is derived from an EMBL/GenBank/DDBJ whole genome shotgun (WGS) entry which is preliminary data.</text>
</comment>
<evidence type="ECO:0000313" key="6">
    <source>
        <dbReference type="EMBL" id="KAG0010683.1"/>
    </source>
</evidence>
<evidence type="ECO:0000259" key="4">
    <source>
        <dbReference type="Pfam" id="PF09820"/>
    </source>
</evidence>
<organism evidence="6 7">
    <name type="scientific">Entomortierella chlamydospora</name>
    <dbReference type="NCBI Taxonomy" id="101097"/>
    <lineage>
        <taxon>Eukaryota</taxon>
        <taxon>Fungi</taxon>
        <taxon>Fungi incertae sedis</taxon>
        <taxon>Mucoromycota</taxon>
        <taxon>Mortierellomycotina</taxon>
        <taxon>Mortierellomycetes</taxon>
        <taxon>Mortierellales</taxon>
        <taxon>Mortierellaceae</taxon>
        <taxon>Entomortierella</taxon>
    </lineage>
</organism>
<dbReference type="Proteomes" id="UP000703661">
    <property type="component" value="Unassembled WGS sequence"/>
</dbReference>
<sequence>MTVDLLEKLIKTEKANDLRDDADKLTIWRIAISGHDGETPIFLDSRSEKKKKLRATSKLSIVFDETFPEDTIRVIVEKPSSNRALLLSFAGDFQGECAFILKAASIREVPFLSTLAYFHEVEHKQNYKALFQTLDVDRDVDNGKVRPRQYLVLAFDFSAVNRSPDVEAAEASLNDMLSNTIRTFYRTYTPHLGTATSDQLIEKSVSPRAIASLADCVSVPLKKQVVLLEWKAIQIDFLDVGTSWGRKEKNDRWRSGQTIRSWITVGPIKGENSISPRQQLAEYVNSPEIALLKKVNVVTAFLAVIIGSRQ</sequence>
<dbReference type="GO" id="GO:0005576">
    <property type="term" value="C:extracellular region"/>
    <property type="evidence" value="ECO:0007669"/>
    <property type="project" value="UniProtKB-SubCell"/>
</dbReference>
<comment type="subcellular location">
    <subcellularLocation>
        <location evidence="1">Host cell</location>
    </subcellularLocation>
    <subcellularLocation>
        <location evidence="2">Secreted</location>
    </subcellularLocation>
</comment>
<evidence type="ECO:0000259" key="5">
    <source>
        <dbReference type="Pfam" id="PF20147"/>
    </source>
</evidence>
<evidence type="ECO:0000256" key="1">
    <source>
        <dbReference type="ARBA" id="ARBA00004340"/>
    </source>
</evidence>
<feature type="domain" description="AAA-ATPase-like" evidence="4">
    <location>
        <begin position="111"/>
        <end position="228"/>
    </location>
</feature>
<accession>A0A9P6MRW7</accession>
<evidence type="ECO:0000256" key="2">
    <source>
        <dbReference type="ARBA" id="ARBA00004613"/>
    </source>
</evidence>
<dbReference type="InterPro" id="IPR018631">
    <property type="entry name" value="AAA-ATPase-like_dom"/>
</dbReference>
<evidence type="ECO:0000313" key="7">
    <source>
        <dbReference type="Proteomes" id="UP000703661"/>
    </source>
</evidence>
<name>A0A9P6MRW7_9FUNG</name>
<dbReference type="InterPro" id="IPR045379">
    <property type="entry name" value="Crinkler_N"/>
</dbReference>
<gene>
    <name evidence="6" type="ORF">BGZ80_001266</name>
</gene>
<dbReference type="GO" id="GO:0043657">
    <property type="term" value="C:host cell"/>
    <property type="evidence" value="ECO:0007669"/>
    <property type="project" value="UniProtKB-SubCell"/>
</dbReference>